<dbReference type="InterPro" id="IPR036236">
    <property type="entry name" value="Znf_C2H2_sf"/>
</dbReference>
<dbReference type="GO" id="GO:0008270">
    <property type="term" value="F:zinc ion binding"/>
    <property type="evidence" value="ECO:0007669"/>
    <property type="project" value="UniProtKB-KW"/>
</dbReference>
<dbReference type="InterPro" id="IPR003656">
    <property type="entry name" value="Znf_BED"/>
</dbReference>
<evidence type="ECO:0000256" key="4">
    <source>
        <dbReference type="ARBA" id="ARBA00022833"/>
    </source>
</evidence>
<feature type="region of interest" description="Disordered" evidence="7">
    <location>
        <begin position="230"/>
        <end position="413"/>
    </location>
</feature>
<dbReference type="PROSITE" id="PS50808">
    <property type="entry name" value="ZF_BED"/>
    <property type="match status" value="1"/>
</dbReference>
<dbReference type="EMBL" id="RCNU01000004">
    <property type="protein sequence ID" value="RWQ96414.1"/>
    <property type="molecule type" value="Genomic_DNA"/>
</dbReference>
<gene>
    <name evidence="10" type="ORF">C8Q69DRAFT_244501</name>
</gene>
<dbReference type="GO" id="GO:0005634">
    <property type="term" value="C:nucleus"/>
    <property type="evidence" value="ECO:0007669"/>
    <property type="project" value="UniProtKB-SubCell"/>
</dbReference>
<feature type="domain" description="C2H2-type" evidence="8">
    <location>
        <begin position="42"/>
        <end position="70"/>
    </location>
</feature>
<keyword evidence="4" id="KW-0862">Zinc</keyword>
<dbReference type="Gene3D" id="3.30.160.60">
    <property type="entry name" value="Classic Zinc Finger"/>
    <property type="match status" value="1"/>
</dbReference>
<feature type="region of interest" description="Disordered" evidence="7">
    <location>
        <begin position="152"/>
        <end position="187"/>
    </location>
</feature>
<dbReference type="GeneID" id="39595806"/>
<evidence type="ECO:0000256" key="5">
    <source>
        <dbReference type="ARBA" id="ARBA00023242"/>
    </source>
</evidence>
<dbReference type="SMART" id="SM00355">
    <property type="entry name" value="ZnF_C2H2"/>
    <property type="match status" value="2"/>
</dbReference>
<evidence type="ECO:0000256" key="1">
    <source>
        <dbReference type="ARBA" id="ARBA00004123"/>
    </source>
</evidence>
<evidence type="ECO:0000256" key="7">
    <source>
        <dbReference type="SAM" id="MobiDB-lite"/>
    </source>
</evidence>
<comment type="caution">
    <text evidence="10">The sequence shown here is derived from an EMBL/GenBank/DDBJ whole genome shotgun (WGS) entry which is preliminary data.</text>
</comment>
<organism evidence="10 11">
    <name type="scientific">Byssochlamys spectabilis</name>
    <name type="common">Paecilomyces variotii</name>
    <dbReference type="NCBI Taxonomy" id="264951"/>
    <lineage>
        <taxon>Eukaryota</taxon>
        <taxon>Fungi</taxon>
        <taxon>Dikarya</taxon>
        <taxon>Ascomycota</taxon>
        <taxon>Pezizomycotina</taxon>
        <taxon>Eurotiomycetes</taxon>
        <taxon>Eurotiomycetidae</taxon>
        <taxon>Eurotiales</taxon>
        <taxon>Thermoascaceae</taxon>
        <taxon>Paecilomyces</taxon>
    </lineage>
</organism>
<feature type="compositionally biased region" description="Basic and acidic residues" evidence="7">
    <location>
        <begin position="380"/>
        <end position="398"/>
    </location>
</feature>
<dbReference type="PANTHER" id="PTHR23215">
    <property type="entry name" value="ZINC FINGER PROTEIN 207"/>
    <property type="match status" value="1"/>
</dbReference>
<feature type="compositionally biased region" description="Low complexity" evidence="7">
    <location>
        <begin position="270"/>
        <end position="291"/>
    </location>
</feature>
<sequence length="456" mass="48637">MGKKKRGHPDLEEILARPWCYYCERDFDDLKILISHQKAKHFRCERCGKRLNTAGGLSVHMSQVHKEQLTAIENALPNRAGLDVEIFGMEGVPEDVIQAHNQRVLTQFQQAEAERRAATGNPAPGGSSGNQPKKPRLESPADLKKRLAEHKAKLAERAAGGSSGDATPVGAGQSMQTPTGYAQPTQYAAAQQPFSNAAPAAPNQQYSYPQPYGGAVNSPFQAAAASPVYQNYSPNGQQQYPPPTQYTSPGISPAPYTAAVYGNTPPPMPYAQQQQQPSRTQTPPQNVSSLPTRPPSLPSAPGLPQRPPFSAPPVNAAQMQQMHHGQLPTPPQPAAPGAYGQPPAANGAQPSGAAPVSSSVDDLISGAAKEAEQAAQPDGTKAEAAEEKPAKKEKDKSKPTRMVYADNETSPEEKMARLPRYAFVLDRKPEMVLVEGITPAVSGVVTTSDDIIDRSG</sequence>
<dbReference type="Proteomes" id="UP000283841">
    <property type="component" value="Unassembled WGS sequence"/>
</dbReference>
<keyword evidence="3 6" id="KW-0863">Zinc-finger</keyword>
<dbReference type="PROSITE" id="PS50157">
    <property type="entry name" value="ZINC_FINGER_C2H2_2"/>
    <property type="match status" value="1"/>
</dbReference>
<evidence type="ECO:0000313" key="11">
    <source>
        <dbReference type="Proteomes" id="UP000283841"/>
    </source>
</evidence>
<evidence type="ECO:0000259" key="8">
    <source>
        <dbReference type="PROSITE" id="PS50157"/>
    </source>
</evidence>
<dbReference type="InterPro" id="IPR013087">
    <property type="entry name" value="Znf_C2H2_type"/>
</dbReference>
<dbReference type="CDD" id="cd20908">
    <property type="entry name" value="SUF4-like"/>
    <property type="match status" value="1"/>
</dbReference>
<proteinExistence type="predicted"/>
<name>A0A443HXE8_BYSSP</name>
<feature type="domain" description="BED-type" evidence="9">
    <location>
        <begin position="13"/>
        <end position="72"/>
    </location>
</feature>
<protein>
    <submittedName>
        <fullName evidence="10">C2H2 finger domain-containing protein</fullName>
    </submittedName>
</protein>
<comment type="subcellular location">
    <subcellularLocation>
        <location evidence="1">Nucleus</location>
    </subcellularLocation>
</comment>
<dbReference type="AlphaFoldDB" id="A0A443HXE8"/>
<evidence type="ECO:0000259" key="9">
    <source>
        <dbReference type="PROSITE" id="PS50808"/>
    </source>
</evidence>
<reference evidence="10 11" key="1">
    <citation type="journal article" date="2018" name="Front. Microbiol.">
        <title>Genomic and genetic insights into a cosmopolitan fungus, Paecilomyces variotii (Eurotiales).</title>
        <authorList>
            <person name="Urquhart A.S."/>
            <person name="Mondo S.J."/>
            <person name="Makela M.R."/>
            <person name="Hane J.K."/>
            <person name="Wiebenga A."/>
            <person name="He G."/>
            <person name="Mihaltcheva S."/>
            <person name="Pangilinan J."/>
            <person name="Lipzen A."/>
            <person name="Barry K."/>
            <person name="de Vries R.P."/>
            <person name="Grigoriev I.V."/>
            <person name="Idnurm A."/>
        </authorList>
    </citation>
    <scope>NUCLEOTIDE SEQUENCE [LARGE SCALE GENOMIC DNA]</scope>
    <source>
        <strain evidence="10 11">CBS 101075</strain>
    </source>
</reference>
<evidence type="ECO:0000256" key="3">
    <source>
        <dbReference type="ARBA" id="ARBA00022771"/>
    </source>
</evidence>
<dbReference type="SUPFAM" id="SSF57667">
    <property type="entry name" value="beta-beta-alpha zinc fingers"/>
    <property type="match status" value="1"/>
</dbReference>
<keyword evidence="5" id="KW-0539">Nucleus</keyword>
<accession>A0A443HXE8</accession>
<evidence type="ECO:0000256" key="6">
    <source>
        <dbReference type="PROSITE-ProRule" id="PRU00042"/>
    </source>
</evidence>
<dbReference type="GO" id="GO:0003677">
    <property type="term" value="F:DNA binding"/>
    <property type="evidence" value="ECO:0007669"/>
    <property type="project" value="InterPro"/>
</dbReference>
<feature type="region of interest" description="Disordered" evidence="7">
    <location>
        <begin position="111"/>
        <end position="138"/>
    </location>
</feature>
<dbReference type="FunFam" id="3.30.160.60:FF:000354">
    <property type="entry name" value="C2H2 finger domain-containing protein"/>
    <property type="match status" value="1"/>
</dbReference>
<evidence type="ECO:0000256" key="2">
    <source>
        <dbReference type="ARBA" id="ARBA00022723"/>
    </source>
</evidence>
<dbReference type="PROSITE" id="PS00028">
    <property type="entry name" value="ZINC_FINGER_C2H2_1"/>
    <property type="match status" value="1"/>
</dbReference>
<dbReference type="RefSeq" id="XP_028486059.1">
    <property type="nucleotide sequence ID" value="XM_028626529.1"/>
</dbReference>
<evidence type="ECO:0000313" key="10">
    <source>
        <dbReference type="EMBL" id="RWQ96414.1"/>
    </source>
</evidence>
<dbReference type="PANTHER" id="PTHR23215:SF0">
    <property type="entry name" value="BUB3-INTERACTING AND GLEBS MOTIF-CONTAINING PROTEIN ZNF207"/>
    <property type="match status" value="1"/>
</dbReference>
<feature type="compositionally biased region" description="Low complexity" evidence="7">
    <location>
        <begin position="335"/>
        <end position="355"/>
    </location>
</feature>
<keyword evidence="2" id="KW-0479">Metal-binding</keyword>
<dbReference type="STRING" id="264951.A0A443HXE8"/>
<dbReference type="VEuPathDB" id="FungiDB:C8Q69DRAFT_244501"/>
<keyword evidence="11" id="KW-1185">Reference proteome</keyword>